<name>A0A4U0XD82_9PEZI</name>
<evidence type="ECO:0000313" key="3">
    <source>
        <dbReference type="Proteomes" id="UP000309340"/>
    </source>
</evidence>
<dbReference type="EMBL" id="NAJQ01000274">
    <property type="protein sequence ID" value="TKA73193.1"/>
    <property type="molecule type" value="Genomic_DNA"/>
</dbReference>
<feature type="region of interest" description="Disordered" evidence="1">
    <location>
        <begin position="1"/>
        <end position="67"/>
    </location>
</feature>
<feature type="compositionally biased region" description="Basic and acidic residues" evidence="1">
    <location>
        <begin position="35"/>
        <end position="47"/>
    </location>
</feature>
<feature type="region of interest" description="Disordered" evidence="1">
    <location>
        <begin position="322"/>
        <end position="344"/>
    </location>
</feature>
<reference evidence="2 3" key="1">
    <citation type="submission" date="2017-03" db="EMBL/GenBank/DDBJ databases">
        <title>Genomes of endolithic fungi from Antarctica.</title>
        <authorList>
            <person name="Coleine C."/>
            <person name="Masonjones S."/>
            <person name="Stajich J.E."/>
        </authorList>
    </citation>
    <scope>NUCLEOTIDE SEQUENCE [LARGE SCALE GENOMIC DNA]</scope>
    <source>
        <strain evidence="2 3">CCFEE 5184</strain>
    </source>
</reference>
<protein>
    <submittedName>
        <fullName evidence="2">Uncharacterized protein</fullName>
    </submittedName>
</protein>
<feature type="compositionally biased region" description="Basic and acidic residues" evidence="1">
    <location>
        <begin position="13"/>
        <end position="22"/>
    </location>
</feature>
<keyword evidence="3" id="KW-1185">Reference proteome</keyword>
<feature type="region of interest" description="Disordered" evidence="1">
    <location>
        <begin position="215"/>
        <end position="252"/>
    </location>
</feature>
<gene>
    <name evidence="2" type="ORF">B0A55_07105</name>
</gene>
<sequence length="561" mass="60950">MAPLSRQTTPRLIDVDHGDIERWQQTTQEPSQADRYAKQQEGRRDSVVEVGAVADRGPPSPNSSVNLPYRFKAATGTSELSINASKTPPAQLTCRMIEPSPSPYVQSTEHEQVLPASNQYNDTDSVLTDYAEFKTQHIFRNDDEVLSLPDYDNASGESSPDGSPIMPLRLTRLYEAATGPSRTPSPTHGVALRSTDVGSVFWKFSVSGWLGGEGADATEASLDDVDDDSDRTEKDNSHICPSSTEAHRTPSMGSRLDFELQRSDRNMRYNALQAESAGHVAEDSERPESSTWTFCLNQTVQEIELPLSDPVHTFATRSARIAQQKSGHGKENSVDAGSLTSGGSTRQMLESAVRDTNYAEAMLMDGSEDHNSHHHPAYANAPDAVQTSSPVRLTEWERQALQTAIPSQAYDTNRPFLRNDRSPKRITQAELILPATLSSSPMGGITSGGFSPTASIREVSSNRFAALDDDNMPSSPPEPLARYESHGRAPGGFKLASQAVRHEYGLPAKPSDFLVGMNSPNSGYEADSSASAESPETSPLGREQVGGRARYRNLPSAARGE</sequence>
<dbReference type="OrthoDB" id="3643609at2759"/>
<comment type="caution">
    <text evidence="2">The sequence shown here is derived from an EMBL/GenBank/DDBJ whole genome shotgun (WGS) entry which is preliminary data.</text>
</comment>
<proteinExistence type="predicted"/>
<organism evidence="2 3">
    <name type="scientific">Friedmanniomyces simplex</name>
    <dbReference type="NCBI Taxonomy" id="329884"/>
    <lineage>
        <taxon>Eukaryota</taxon>
        <taxon>Fungi</taxon>
        <taxon>Dikarya</taxon>
        <taxon>Ascomycota</taxon>
        <taxon>Pezizomycotina</taxon>
        <taxon>Dothideomycetes</taxon>
        <taxon>Dothideomycetidae</taxon>
        <taxon>Mycosphaerellales</taxon>
        <taxon>Teratosphaeriaceae</taxon>
        <taxon>Friedmanniomyces</taxon>
    </lineage>
</organism>
<feature type="region of interest" description="Disordered" evidence="1">
    <location>
        <begin position="508"/>
        <end position="561"/>
    </location>
</feature>
<feature type="region of interest" description="Disordered" evidence="1">
    <location>
        <begin position="466"/>
        <end position="489"/>
    </location>
</feature>
<feature type="compositionally biased region" description="Low complexity" evidence="1">
    <location>
        <begin position="522"/>
        <end position="538"/>
    </location>
</feature>
<evidence type="ECO:0000256" key="1">
    <source>
        <dbReference type="SAM" id="MobiDB-lite"/>
    </source>
</evidence>
<dbReference type="AlphaFoldDB" id="A0A4U0XD82"/>
<accession>A0A4U0XD82</accession>
<feature type="compositionally biased region" description="Acidic residues" evidence="1">
    <location>
        <begin position="221"/>
        <end position="230"/>
    </location>
</feature>
<evidence type="ECO:0000313" key="2">
    <source>
        <dbReference type="EMBL" id="TKA73193.1"/>
    </source>
</evidence>
<feature type="compositionally biased region" description="Polar residues" evidence="1">
    <location>
        <begin position="1"/>
        <end position="10"/>
    </location>
</feature>
<dbReference type="Proteomes" id="UP000309340">
    <property type="component" value="Unassembled WGS sequence"/>
</dbReference>
<feature type="region of interest" description="Disordered" evidence="1">
    <location>
        <begin position="371"/>
        <end position="390"/>
    </location>
</feature>